<keyword evidence="4 5" id="KW-0472">Membrane</keyword>
<dbReference type="GO" id="GO:0006508">
    <property type="term" value="P:proteolysis"/>
    <property type="evidence" value="ECO:0007669"/>
    <property type="project" value="UniProtKB-KW"/>
</dbReference>
<gene>
    <name evidence="7" type="ORF">KME15_03000</name>
</gene>
<dbReference type="Proteomes" id="UP000757435">
    <property type="component" value="Unassembled WGS sequence"/>
</dbReference>
<evidence type="ECO:0000313" key="7">
    <source>
        <dbReference type="EMBL" id="MBW4657617.1"/>
    </source>
</evidence>
<evidence type="ECO:0000259" key="6">
    <source>
        <dbReference type="Pfam" id="PF01694"/>
    </source>
</evidence>
<organism evidence="7 8">
    <name type="scientific">Drouetiella hepatica Uher 2000/2452</name>
    <dbReference type="NCBI Taxonomy" id="904376"/>
    <lineage>
        <taxon>Bacteria</taxon>
        <taxon>Bacillati</taxon>
        <taxon>Cyanobacteriota</taxon>
        <taxon>Cyanophyceae</taxon>
        <taxon>Oculatellales</taxon>
        <taxon>Oculatellaceae</taxon>
        <taxon>Drouetiella</taxon>
    </lineage>
</organism>
<evidence type="ECO:0000256" key="5">
    <source>
        <dbReference type="SAM" id="Phobius"/>
    </source>
</evidence>
<dbReference type="Pfam" id="PF01694">
    <property type="entry name" value="Rhomboid"/>
    <property type="match status" value="1"/>
</dbReference>
<keyword evidence="3 5" id="KW-1133">Transmembrane helix</keyword>
<comment type="subcellular location">
    <subcellularLocation>
        <location evidence="1">Membrane</location>
        <topology evidence="1">Multi-pass membrane protein</topology>
    </subcellularLocation>
</comment>
<dbReference type="SUPFAM" id="SSF144091">
    <property type="entry name" value="Rhomboid-like"/>
    <property type="match status" value="1"/>
</dbReference>
<feature type="transmembrane region" description="Helical" evidence="5">
    <location>
        <begin position="112"/>
        <end position="131"/>
    </location>
</feature>
<dbReference type="InterPro" id="IPR022764">
    <property type="entry name" value="Peptidase_S54_rhomboid_dom"/>
</dbReference>
<keyword evidence="2 5" id="KW-0812">Transmembrane</keyword>
<keyword evidence="7" id="KW-0645">Protease</keyword>
<dbReference type="GO" id="GO:0016020">
    <property type="term" value="C:membrane"/>
    <property type="evidence" value="ECO:0007669"/>
    <property type="project" value="UniProtKB-SubCell"/>
</dbReference>
<accession>A0A951Q7A7</accession>
<proteinExistence type="predicted"/>
<feature type="transmembrane region" description="Helical" evidence="5">
    <location>
        <begin position="162"/>
        <end position="182"/>
    </location>
</feature>
<sequence length="214" mass="23538">MLTLLRNYLETDQSNLSEQVRVLGNLSVFTWAIHTLDWAFRVGDDMTEAGNLGGFLGIRPREWTGLPGIVCAHFLHDLERRKGETDNSHIVGNSATFAILGLFLALQGLRFFYAVSIAVLLSSGVGTWLFGGKDTIHVGASGVIYGYMGFLMAYGFTSHNIGSLLIGFLTFILYSRSVVGIFPQDEKASWEMHLFGFLGGIFMALALTSLRPSF</sequence>
<dbReference type="GO" id="GO:0004252">
    <property type="term" value="F:serine-type endopeptidase activity"/>
    <property type="evidence" value="ECO:0007669"/>
    <property type="project" value="InterPro"/>
</dbReference>
<comment type="caution">
    <text evidence="7">The sequence shown here is derived from an EMBL/GenBank/DDBJ whole genome shotgun (WGS) entry which is preliminary data.</text>
</comment>
<evidence type="ECO:0000256" key="3">
    <source>
        <dbReference type="ARBA" id="ARBA00022989"/>
    </source>
</evidence>
<reference evidence="7" key="1">
    <citation type="submission" date="2021-05" db="EMBL/GenBank/DDBJ databases">
        <authorList>
            <person name="Pietrasiak N."/>
            <person name="Ward R."/>
            <person name="Stajich J.E."/>
            <person name="Kurbessoian T."/>
        </authorList>
    </citation>
    <scope>NUCLEOTIDE SEQUENCE</scope>
    <source>
        <strain evidence="7">UHER 2000/2452</strain>
    </source>
</reference>
<feature type="transmembrane region" description="Helical" evidence="5">
    <location>
        <begin position="194"/>
        <end position="211"/>
    </location>
</feature>
<dbReference type="InterPro" id="IPR035952">
    <property type="entry name" value="Rhomboid-like_sf"/>
</dbReference>
<name>A0A951Q7A7_9CYAN</name>
<evidence type="ECO:0000256" key="2">
    <source>
        <dbReference type="ARBA" id="ARBA00022692"/>
    </source>
</evidence>
<dbReference type="EMBL" id="JAHHHD010000002">
    <property type="protein sequence ID" value="MBW4657617.1"/>
    <property type="molecule type" value="Genomic_DNA"/>
</dbReference>
<evidence type="ECO:0000313" key="8">
    <source>
        <dbReference type="Proteomes" id="UP000757435"/>
    </source>
</evidence>
<evidence type="ECO:0000256" key="1">
    <source>
        <dbReference type="ARBA" id="ARBA00004141"/>
    </source>
</evidence>
<feature type="domain" description="Peptidase S54 rhomboid" evidence="6">
    <location>
        <begin position="88"/>
        <end position="207"/>
    </location>
</feature>
<evidence type="ECO:0000256" key="4">
    <source>
        <dbReference type="ARBA" id="ARBA00023136"/>
    </source>
</evidence>
<dbReference type="Gene3D" id="1.20.1540.10">
    <property type="entry name" value="Rhomboid-like"/>
    <property type="match status" value="1"/>
</dbReference>
<reference evidence="7" key="2">
    <citation type="journal article" date="2022" name="Microbiol. Resour. Announc.">
        <title>Metagenome Sequencing to Explore Phylogenomics of Terrestrial Cyanobacteria.</title>
        <authorList>
            <person name="Ward R.D."/>
            <person name="Stajich J.E."/>
            <person name="Johansen J.R."/>
            <person name="Huntemann M."/>
            <person name="Clum A."/>
            <person name="Foster B."/>
            <person name="Foster B."/>
            <person name="Roux S."/>
            <person name="Palaniappan K."/>
            <person name="Varghese N."/>
            <person name="Mukherjee S."/>
            <person name="Reddy T.B.K."/>
            <person name="Daum C."/>
            <person name="Copeland A."/>
            <person name="Chen I.A."/>
            <person name="Ivanova N.N."/>
            <person name="Kyrpides N.C."/>
            <person name="Shapiro N."/>
            <person name="Eloe-Fadrosh E.A."/>
            <person name="Pietrasiak N."/>
        </authorList>
    </citation>
    <scope>NUCLEOTIDE SEQUENCE</scope>
    <source>
        <strain evidence="7">UHER 2000/2452</strain>
    </source>
</reference>
<keyword evidence="7" id="KW-0378">Hydrolase</keyword>
<feature type="transmembrane region" description="Helical" evidence="5">
    <location>
        <begin position="138"/>
        <end position="156"/>
    </location>
</feature>
<dbReference type="AlphaFoldDB" id="A0A951Q7A7"/>
<protein>
    <submittedName>
        <fullName evidence="7">Rhomboid family intramembrane serine protease</fullName>
    </submittedName>
</protein>